<dbReference type="InterPro" id="IPR052163">
    <property type="entry name" value="DGC-Regulatory_Protein"/>
</dbReference>
<organism evidence="6 8">
    <name type="scientific">Oceanimonas baumannii</name>
    <dbReference type="NCBI Taxonomy" id="129578"/>
    <lineage>
        <taxon>Bacteria</taxon>
        <taxon>Pseudomonadati</taxon>
        <taxon>Pseudomonadota</taxon>
        <taxon>Gammaproteobacteria</taxon>
        <taxon>Aeromonadales</taxon>
        <taxon>Aeromonadaceae</taxon>
        <taxon>Oceanimonas</taxon>
    </lineage>
</organism>
<dbReference type="PANTHER" id="PTHR46663:SF3">
    <property type="entry name" value="SLL0267 PROTEIN"/>
    <property type="match status" value="1"/>
</dbReference>
<evidence type="ECO:0000256" key="2">
    <source>
        <dbReference type="SAM" id="Phobius"/>
    </source>
</evidence>
<accession>A0A235CKC2</accession>
<feature type="domain" description="PAC" evidence="4">
    <location>
        <begin position="128"/>
        <end position="178"/>
    </location>
</feature>
<evidence type="ECO:0000256" key="1">
    <source>
        <dbReference type="ARBA" id="ARBA00001946"/>
    </source>
</evidence>
<dbReference type="Gene3D" id="3.30.70.270">
    <property type="match status" value="1"/>
</dbReference>
<dbReference type="InterPro" id="IPR013767">
    <property type="entry name" value="PAS_fold"/>
</dbReference>
<proteinExistence type="predicted"/>
<evidence type="ECO:0000313" key="8">
    <source>
        <dbReference type="Proteomes" id="UP000243640"/>
    </source>
</evidence>
<keyword evidence="2" id="KW-0472">Membrane</keyword>
<dbReference type="GO" id="GO:0006355">
    <property type="term" value="P:regulation of DNA-templated transcription"/>
    <property type="evidence" value="ECO:0007669"/>
    <property type="project" value="InterPro"/>
</dbReference>
<name>A0A235CKC2_9GAMM</name>
<evidence type="ECO:0000259" key="4">
    <source>
        <dbReference type="PROSITE" id="PS50113"/>
    </source>
</evidence>
<dbReference type="FunFam" id="3.30.70.270:FF:000001">
    <property type="entry name" value="Diguanylate cyclase domain protein"/>
    <property type="match status" value="1"/>
</dbReference>
<feature type="transmembrane region" description="Helical" evidence="2">
    <location>
        <begin position="14"/>
        <end position="35"/>
    </location>
</feature>
<comment type="caution">
    <text evidence="6">The sequence shown here is derived from an EMBL/GenBank/DDBJ whole genome shotgun (WGS) entry which is preliminary data.</text>
</comment>
<keyword evidence="2" id="KW-1133">Transmembrane helix</keyword>
<dbReference type="EMBL" id="NQJF01000005">
    <property type="protein sequence ID" value="OYD24980.1"/>
    <property type="molecule type" value="Genomic_DNA"/>
</dbReference>
<dbReference type="Gene3D" id="3.30.450.20">
    <property type="entry name" value="PAS domain"/>
    <property type="match status" value="1"/>
</dbReference>
<dbReference type="NCBIfam" id="TIGR00254">
    <property type="entry name" value="GGDEF"/>
    <property type="match status" value="1"/>
</dbReference>
<dbReference type="InterPro" id="IPR000700">
    <property type="entry name" value="PAS-assoc_C"/>
</dbReference>
<dbReference type="EMBL" id="SODO01000004">
    <property type="protein sequence ID" value="TDW59751.1"/>
    <property type="molecule type" value="Genomic_DNA"/>
</dbReference>
<dbReference type="CDD" id="cd00130">
    <property type="entry name" value="PAS"/>
    <property type="match status" value="1"/>
</dbReference>
<protein>
    <submittedName>
        <fullName evidence="7">PAS domain S-box-containing protein/diguanylate cyclase (GGDEF)-like protein</fullName>
    </submittedName>
</protein>
<evidence type="ECO:0000313" key="6">
    <source>
        <dbReference type="EMBL" id="OYD24980.1"/>
    </source>
</evidence>
<evidence type="ECO:0000259" key="3">
    <source>
        <dbReference type="PROSITE" id="PS50112"/>
    </source>
</evidence>
<dbReference type="Pfam" id="PF00990">
    <property type="entry name" value="GGDEF"/>
    <property type="match status" value="1"/>
</dbReference>
<dbReference type="SMART" id="SM00267">
    <property type="entry name" value="GGDEF"/>
    <property type="match status" value="1"/>
</dbReference>
<gene>
    <name evidence="6" type="ORF">B6S09_07210</name>
    <name evidence="7" type="ORF">LY04_01392</name>
</gene>
<dbReference type="PROSITE" id="PS50112">
    <property type="entry name" value="PAS"/>
    <property type="match status" value="1"/>
</dbReference>
<feature type="domain" description="GGDEF" evidence="5">
    <location>
        <begin position="210"/>
        <end position="343"/>
    </location>
</feature>
<keyword evidence="9" id="KW-1185">Reference proteome</keyword>
<dbReference type="PROSITE" id="PS50113">
    <property type="entry name" value="PAC"/>
    <property type="match status" value="1"/>
</dbReference>
<dbReference type="PANTHER" id="PTHR46663">
    <property type="entry name" value="DIGUANYLATE CYCLASE DGCT-RELATED"/>
    <property type="match status" value="1"/>
</dbReference>
<dbReference type="Pfam" id="PF00989">
    <property type="entry name" value="PAS"/>
    <property type="match status" value="1"/>
</dbReference>
<dbReference type="InterPro" id="IPR029787">
    <property type="entry name" value="Nucleotide_cyclase"/>
</dbReference>
<feature type="domain" description="PAS" evidence="3">
    <location>
        <begin position="54"/>
        <end position="124"/>
    </location>
</feature>
<keyword evidence="2" id="KW-0812">Transmembrane</keyword>
<reference evidence="7 9" key="2">
    <citation type="submission" date="2019-03" db="EMBL/GenBank/DDBJ databases">
        <title>Genomic Encyclopedia of Archaeal and Bacterial Type Strains, Phase II (KMG-II): from individual species to whole genera.</title>
        <authorList>
            <person name="Goeker M."/>
        </authorList>
    </citation>
    <scope>NUCLEOTIDE SEQUENCE [LARGE SCALE GENOMIC DNA]</scope>
    <source>
        <strain evidence="7 9">DSM 15594</strain>
    </source>
</reference>
<dbReference type="InterPro" id="IPR000160">
    <property type="entry name" value="GGDEF_dom"/>
</dbReference>
<dbReference type="InterPro" id="IPR043128">
    <property type="entry name" value="Rev_trsase/Diguanyl_cyclase"/>
</dbReference>
<dbReference type="InterPro" id="IPR000014">
    <property type="entry name" value="PAS"/>
</dbReference>
<dbReference type="InterPro" id="IPR035965">
    <property type="entry name" value="PAS-like_dom_sf"/>
</dbReference>
<dbReference type="CDD" id="cd01949">
    <property type="entry name" value="GGDEF"/>
    <property type="match status" value="1"/>
</dbReference>
<dbReference type="Proteomes" id="UP000295058">
    <property type="component" value="Unassembled WGS sequence"/>
</dbReference>
<sequence>MIESTEAGYLVSPYLAWGAVVTLLVLAGGWVWSLWRYQRAEDRHDGVEQNVRERADSFRYLVETAHEGIVVVQNRRLVYLNPRMCEMTGYSEAELRALPTFMPLIHPSAREVMLANHLRRLAGDPSPQRYESLFLKKDGTSYPIELSGVAIVWQGEPATLNMVTDISARKVAEEKMQYLAHHDSLTGLPNRYTLHERLKQAIALARRTGVPLAVLFIDLNGFKKVNDDHGHEAGDCLLQQVAGRIRPLLRDSDTLARMGGDEFVILLTQIKQPEDVAQITARIEAAMAPVFQINDQALRCSFSMGTALFPQDGTTVQALLNRADHQMYAHKNRHYQREALPQS</sequence>
<dbReference type="SMART" id="SM00091">
    <property type="entry name" value="PAS"/>
    <property type="match status" value="1"/>
</dbReference>
<dbReference type="NCBIfam" id="TIGR00229">
    <property type="entry name" value="sensory_box"/>
    <property type="match status" value="1"/>
</dbReference>
<dbReference type="SUPFAM" id="SSF55073">
    <property type="entry name" value="Nucleotide cyclase"/>
    <property type="match status" value="1"/>
</dbReference>
<reference evidence="6 8" key="1">
    <citation type="submission" date="2017-08" db="EMBL/GenBank/DDBJ databases">
        <title>Draft Genome Sequence of the Marine Bacterium Oceanimonas baumannii ATCC 700832.</title>
        <authorList>
            <person name="Mcclelland W.D."/>
            <person name="Brennan M.A."/>
            <person name="Trachtenberg A.M."/>
            <person name="Maclea K.S."/>
        </authorList>
    </citation>
    <scope>NUCLEOTIDE SEQUENCE [LARGE SCALE GENOMIC DNA]</scope>
    <source>
        <strain evidence="6 8">ATCC 700832</strain>
    </source>
</reference>
<dbReference type="SUPFAM" id="SSF55785">
    <property type="entry name" value="PYP-like sensor domain (PAS domain)"/>
    <property type="match status" value="1"/>
</dbReference>
<dbReference type="PROSITE" id="PS50887">
    <property type="entry name" value="GGDEF"/>
    <property type="match status" value="1"/>
</dbReference>
<dbReference type="OrthoDB" id="9812260at2"/>
<comment type="cofactor">
    <cofactor evidence="1">
        <name>Mg(2+)</name>
        <dbReference type="ChEBI" id="CHEBI:18420"/>
    </cofactor>
</comment>
<dbReference type="Proteomes" id="UP000243640">
    <property type="component" value="Unassembled WGS sequence"/>
</dbReference>
<dbReference type="AlphaFoldDB" id="A0A235CKC2"/>
<evidence type="ECO:0000259" key="5">
    <source>
        <dbReference type="PROSITE" id="PS50887"/>
    </source>
</evidence>
<dbReference type="RefSeq" id="WP_094277830.1">
    <property type="nucleotide sequence ID" value="NZ_NQJF01000005.1"/>
</dbReference>
<evidence type="ECO:0000313" key="7">
    <source>
        <dbReference type="EMBL" id="TDW59751.1"/>
    </source>
</evidence>
<dbReference type="GO" id="GO:0003824">
    <property type="term" value="F:catalytic activity"/>
    <property type="evidence" value="ECO:0007669"/>
    <property type="project" value="UniProtKB-ARBA"/>
</dbReference>
<evidence type="ECO:0000313" key="9">
    <source>
        <dbReference type="Proteomes" id="UP000295058"/>
    </source>
</evidence>